<dbReference type="EMBL" id="FNAV01000005">
    <property type="protein sequence ID" value="SDE62773.1"/>
    <property type="molecule type" value="Genomic_DNA"/>
</dbReference>
<evidence type="ECO:0008006" key="3">
    <source>
        <dbReference type="Google" id="ProtNLM"/>
    </source>
</evidence>
<dbReference type="Proteomes" id="UP000198994">
    <property type="component" value="Unassembled WGS sequence"/>
</dbReference>
<evidence type="ECO:0000313" key="2">
    <source>
        <dbReference type="Proteomes" id="UP000198994"/>
    </source>
</evidence>
<reference evidence="2" key="1">
    <citation type="submission" date="2016-10" db="EMBL/GenBank/DDBJ databases">
        <authorList>
            <person name="Varghese N."/>
            <person name="Submissions S."/>
        </authorList>
    </citation>
    <scope>NUCLEOTIDE SEQUENCE [LARGE SCALE GENOMIC DNA]</scope>
    <source>
        <strain evidence="2">DSM 10146</strain>
    </source>
</reference>
<dbReference type="InterPro" id="IPR018912">
    <property type="entry name" value="DUF2478"/>
</dbReference>
<protein>
    <recommendedName>
        <fullName evidence="3">Nucleoside-triphosphatase THEP1</fullName>
    </recommendedName>
</protein>
<name>A0A1G7EGJ9_9RHOB</name>
<dbReference type="Pfam" id="PF10649">
    <property type="entry name" value="DUF2478"/>
    <property type="match status" value="1"/>
</dbReference>
<keyword evidence="2" id="KW-1185">Reference proteome</keyword>
<accession>A0A1G7EGJ9</accession>
<gene>
    <name evidence="1" type="ORF">SAMN04488105_105342</name>
</gene>
<sequence length="167" mass="17505">MKLGYLTMEGRGAAGLILGGVADRLRNDGIRPSGVVQSAAAKPGQHPCETALRILPDGPLLVINQNLGPGSRGCRLDAGALELAVAEVSAGFAGADVLIVNKFGKQETVGRGFCSLIVEALDRDIPVVIGVNRLNLPAFLAFAGDLAEQLVPEESGIIRWLRQVLSR</sequence>
<organism evidence="1 2">
    <name type="scientific">Salipiger thiooxidans</name>
    <dbReference type="NCBI Taxonomy" id="282683"/>
    <lineage>
        <taxon>Bacteria</taxon>
        <taxon>Pseudomonadati</taxon>
        <taxon>Pseudomonadota</taxon>
        <taxon>Alphaproteobacteria</taxon>
        <taxon>Rhodobacterales</taxon>
        <taxon>Roseobacteraceae</taxon>
        <taxon>Salipiger</taxon>
    </lineage>
</organism>
<dbReference type="AlphaFoldDB" id="A0A1G7EGJ9"/>
<proteinExistence type="predicted"/>
<dbReference type="STRING" id="282683.SAMN04488105_105342"/>
<evidence type="ECO:0000313" key="1">
    <source>
        <dbReference type="EMBL" id="SDE62773.1"/>
    </source>
</evidence>